<dbReference type="InterPro" id="IPR016181">
    <property type="entry name" value="Acyl_CoA_acyltransferase"/>
</dbReference>
<protein>
    <submittedName>
        <fullName evidence="2">GNAT family acetyltransferase</fullName>
    </submittedName>
</protein>
<sequence>MTQWFEEFIVETIPPPASDTAAAPLAKAALEPGAFCLFWEINRTPVSVAAGRGPVTGMSRIAPVYTPLNQRGHGYASAITAAATQTALDRGSDQVLIFTDLANPTTNHIYPAIGYEPISDSAEYHFS</sequence>
<evidence type="ECO:0000259" key="1">
    <source>
        <dbReference type="PROSITE" id="PS51186"/>
    </source>
</evidence>
<keyword evidence="3" id="KW-1185">Reference proteome</keyword>
<gene>
    <name evidence="2" type="ORF">JOF56_000970</name>
</gene>
<dbReference type="RefSeq" id="WP_209634907.1">
    <property type="nucleotide sequence ID" value="NZ_JAGINW010000001.1"/>
</dbReference>
<dbReference type="Pfam" id="PF00583">
    <property type="entry name" value="Acetyltransf_1"/>
    <property type="match status" value="1"/>
</dbReference>
<dbReference type="Proteomes" id="UP001519332">
    <property type="component" value="Unassembled WGS sequence"/>
</dbReference>
<dbReference type="PROSITE" id="PS51186">
    <property type="entry name" value="GNAT"/>
    <property type="match status" value="1"/>
</dbReference>
<feature type="domain" description="N-acetyltransferase" evidence="1">
    <location>
        <begin position="1"/>
        <end position="127"/>
    </location>
</feature>
<dbReference type="InterPro" id="IPR000182">
    <property type="entry name" value="GNAT_dom"/>
</dbReference>
<accession>A0ABS4T920</accession>
<evidence type="ECO:0000313" key="2">
    <source>
        <dbReference type="EMBL" id="MBP2320585.1"/>
    </source>
</evidence>
<organism evidence="2 3">
    <name type="scientific">Kibdelosporangium banguiense</name>
    <dbReference type="NCBI Taxonomy" id="1365924"/>
    <lineage>
        <taxon>Bacteria</taxon>
        <taxon>Bacillati</taxon>
        <taxon>Actinomycetota</taxon>
        <taxon>Actinomycetes</taxon>
        <taxon>Pseudonocardiales</taxon>
        <taxon>Pseudonocardiaceae</taxon>
        <taxon>Kibdelosporangium</taxon>
    </lineage>
</organism>
<dbReference type="SUPFAM" id="SSF55729">
    <property type="entry name" value="Acyl-CoA N-acyltransferases (Nat)"/>
    <property type="match status" value="1"/>
</dbReference>
<reference evidence="2 3" key="1">
    <citation type="submission" date="2021-03" db="EMBL/GenBank/DDBJ databases">
        <title>Sequencing the genomes of 1000 actinobacteria strains.</title>
        <authorList>
            <person name="Klenk H.-P."/>
        </authorList>
    </citation>
    <scope>NUCLEOTIDE SEQUENCE [LARGE SCALE GENOMIC DNA]</scope>
    <source>
        <strain evidence="2 3">DSM 46670</strain>
    </source>
</reference>
<evidence type="ECO:0000313" key="3">
    <source>
        <dbReference type="Proteomes" id="UP001519332"/>
    </source>
</evidence>
<name>A0ABS4T920_9PSEU</name>
<comment type="caution">
    <text evidence="2">The sequence shown here is derived from an EMBL/GenBank/DDBJ whole genome shotgun (WGS) entry which is preliminary data.</text>
</comment>
<proteinExistence type="predicted"/>
<dbReference type="EMBL" id="JAGINW010000001">
    <property type="protein sequence ID" value="MBP2320585.1"/>
    <property type="molecule type" value="Genomic_DNA"/>
</dbReference>
<dbReference type="Gene3D" id="3.40.630.30">
    <property type="match status" value="1"/>
</dbReference>